<dbReference type="PROSITE" id="PS51257">
    <property type="entry name" value="PROKAR_LIPOPROTEIN"/>
    <property type="match status" value="1"/>
</dbReference>
<proteinExistence type="predicted"/>
<organism evidence="2 3">
    <name type="scientific">Allopontixanthobacter sediminis</name>
    <dbReference type="NCBI Taxonomy" id="1689985"/>
    <lineage>
        <taxon>Bacteria</taxon>
        <taxon>Pseudomonadati</taxon>
        <taxon>Pseudomonadota</taxon>
        <taxon>Alphaproteobacteria</taxon>
        <taxon>Sphingomonadales</taxon>
        <taxon>Erythrobacteraceae</taxon>
        <taxon>Allopontixanthobacter</taxon>
    </lineage>
</organism>
<gene>
    <name evidence="2" type="ORF">GRI65_07465</name>
</gene>
<keyword evidence="3" id="KW-1185">Reference proteome</keyword>
<dbReference type="OrthoDB" id="7427667at2"/>
<dbReference type="Proteomes" id="UP000431922">
    <property type="component" value="Unassembled WGS sequence"/>
</dbReference>
<evidence type="ECO:0000313" key="2">
    <source>
        <dbReference type="EMBL" id="MXP44291.1"/>
    </source>
</evidence>
<evidence type="ECO:0000313" key="3">
    <source>
        <dbReference type="Proteomes" id="UP000431922"/>
    </source>
</evidence>
<name>A0A845AZ42_9SPHN</name>
<dbReference type="EMBL" id="WTYL01000002">
    <property type="protein sequence ID" value="MXP44291.1"/>
    <property type="molecule type" value="Genomic_DNA"/>
</dbReference>
<sequence>MTGFIPRRRAFAAIFAAPLILLGGCGQPEEETAEVARQGAGPAVQDLPAGDAPQDSPEPARFTSDYSTLDFDDCTVTREAAEGHSVDYRCPGRAGLPLLLHDGDGRYDLDAGVRNDEFQSIGAFNSIGTTIEWRLDEGRPIAVIFRLNDATMEDRGRSVLAVEKVGTAQSPGCRIAQIAGDTPDLNTRARSIADERAANFDCSADRMQVVGNAL</sequence>
<dbReference type="RefSeq" id="WP_160755902.1">
    <property type="nucleotide sequence ID" value="NZ_WTYL01000002.1"/>
</dbReference>
<feature type="region of interest" description="Disordered" evidence="1">
    <location>
        <begin position="33"/>
        <end position="64"/>
    </location>
</feature>
<protein>
    <submittedName>
        <fullName evidence="2">Uncharacterized protein</fullName>
    </submittedName>
</protein>
<reference evidence="2 3" key="1">
    <citation type="submission" date="2019-12" db="EMBL/GenBank/DDBJ databases">
        <title>Genomic-based taxomic classification of the family Erythrobacteraceae.</title>
        <authorList>
            <person name="Xu L."/>
        </authorList>
    </citation>
    <scope>NUCLEOTIDE SEQUENCE [LARGE SCALE GENOMIC DNA]</scope>
    <source>
        <strain evidence="2 3">KCTC 42453</strain>
    </source>
</reference>
<accession>A0A845AZ42</accession>
<comment type="caution">
    <text evidence="2">The sequence shown here is derived from an EMBL/GenBank/DDBJ whole genome shotgun (WGS) entry which is preliminary data.</text>
</comment>
<dbReference type="AlphaFoldDB" id="A0A845AZ42"/>
<evidence type="ECO:0000256" key="1">
    <source>
        <dbReference type="SAM" id="MobiDB-lite"/>
    </source>
</evidence>